<feature type="compositionally biased region" description="Basic and acidic residues" evidence="1">
    <location>
        <begin position="1"/>
        <end position="10"/>
    </location>
</feature>
<feature type="compositionally biased region" description="Low complexity" evidence="1">
    <location>
        <begin position="21"/>
        <end position="30"/>
    </location>
</feature>
<feature type="compositionally biased region" description="Low complexity" evidence="1">
    <location>
        <begin position="301"/>
        <end position="313"/>
    </location>
</feature>
<feature type="region of interest" description="Disordered" evidence="1">
    <location>
        <begin position="82"/>
        <end position="103"/>
    </location>
</feature>
<reference evidence="2 3" key="1">
    <citation type="submission" date="2024-04" db="EMBL/GenBank/DDBJ databases">
        <title>Phyllosticta paracitricarpa is synonymous to the EU quarantine fungus P. citricarpa based on phylogenomic analyses.</title>
        <authorList>
            <consortium name="Lawrence Berkeley National Laboratory"/>
            <person name="Van Ingen-Buijs V.A."/>
            <person name="Van Westerhoven A.C."/>
            <person name="Haridas S."/>
            <person name="Skiadas P."/>
            <person name="Martin F."/>
            <person name="Groenewald J.Z."/>
            <person name="Crous P.W."/>
            <person name="Seidl M.F."/>
        </authorList>
    </citation>
    <scope>NUCLEOTIDE SEQUENCE [LARGE SCALE GENOMIC DNA]</scope>
    <source>
        <strain evidence="2 3">CBS 123374</strain>
    </source>
</reference>
<evidence type="ECO:0000313" key="2">
    <source>
        <dbReference type="EMBL" id="KAK8223831.1"/>
    </source>
</evidence>
<evidence type="ECO:0000313" key="3">
    <source>
        <dbReference type="Proteomes" id="UP001492380"/>
    </source>
</evidence>
<keyword evidence="3" id="KW-1185">Reference proteome</keyword>
<sequence length="382" mass="42530">MSNTKRRFDDFASDQDPISNAQATPAQQPAPKKPCHVPIAHKPRVLYANHPESGVGKNFHNVPYPLGLMPYNSWSLLRNPPGSDPSQHFSCPSCRKSRPSPSAHRRKMFLVAERLSREKGKMPTALLERNQEMTWEVNFQLGIHEPFVEELDQVPGGKYSQENPMYPFEDVEDFFSAMLLITKGEDLTEASYNLWQSMLDILYHDPGLDEIQETHEDDAISEKDTMPAPRSHSKPQSSYQSPYPPLSPGQPQEGDANDLPTPPSSSHPTEDFPPLSKKPLEETSETPLPTPPGSSQPISNPPSSAATAPSTPARQQLSQDAASHPDMSKAPTRPPRRSLPEFYSLLDAVERTSHIGAQFLEAYATGLRNDACTDCWFKLHVC</sequence>
<gene>
    <name evidence="2" type="ORF">HDK90DRAFT_470538</name>
</gene>
<feature type="region of interest" description="Disordered" evidence="1">
    <location>
        <begin position="221"/>
        <end position="338"/>
    </location>
</feature>
<dbReference type="Proteomes" id="UP001492380">
    <property type="component" value="Unassembled WGS sequence"/>
</dbReference>
<organism evidence="2 3">
    <name type="scientific">Phyllosticta capitalensis</name>
    <dbReference type="NCBI Taxonomy" id="121624"/>
    <lineage>
        <taxon>Eukaryota</taxon>
        <taxon>Fungi</taxon>
        <taxon>Dikarya</taxon>
        <taxon>Ascomycota</taxon>
        <taxon>Pezizomycotina</taxon>
        <taxon>Dothideomycetes</taxon>
        <taxon>Dothideomycetes incertae sedis</taxon>
        <taxon>Botryosphaeriales</taxon>
        <taxon>Phyllostictaceae</taxon>
        <taxon>Phyllosticta</taxon>
    </lineage>
</organism>
<proteinExistence type="predicted"/>
<protein>
    <submittedName>
        <fullName evidence="2">Uncharacterized protein</fullName>
    </submittedName>
</protein>
<evidence type="ECO:0000256" key="1">
    <source>
        <dbReference type="SAM" id="MobiDB-lite"/>
    </source>
</evidence>
<name>A0ABR1YAV7_9PEZI</name>
<accession>A0ABR1YAV7</accession>
<dbReference type="EMBL" id="JBBWRZ010000013">
    <property type="protein sequence ID" value="KAK8223831.1"/>
    <property type="molecule type" value="Genomic_DNA"/>
</dbReference>
<feature type="region of interest" description="Disordered" evidence="1">
    <location>
        <begin position="1"/>
        <end position="34"/>
    </location>
</feature>
<comment type="caution">
    <text evidence="2">The sequence shown here is derived from an EMBL/GenBank/DDBJ whole genome shotgun (WGS) entry which is preliminary data.</text>
</comment>